<evidence type="ECO:0000256" key="1">
    <source>
        <dbReference type="SAM" id="MobiDB-lite"/>
    </source>
</evidence>
<proteinExistence type="predicted"/>
<dbReference type="EMBL" id="KQ461196">
    <property type="protein sequence ID" value="KPJ06519.1"/>
    <property type="molecule type" value="Genomic_DNA"/>
</dbReference>
<sequence>MATSGGKSRREEASDNSDDELTPLANEIYGGSLEVGSQAISRGAARNPLKCQGCQL</sequence>
<evidence type="ECO:0000313" key="3">
    <source>
        <dbReference type="Proteomes" id="UP000053240"/>
    </source>
</evidence>
<reference evidence="2 3" key="1">
    <citation type="journal article" date="2015" name="Nat. Commun.">
        <title>Outbred genome sequencing and CRISPR/Cas9 gene editing in butterflies.</title>
        <authorList>
            <person name="Li X."/>
            <person name="Fan D."/>
            <person name="Zhang W."/>
            <person name="Liu G."/>
            <person name="Zhang L."/>
            <person name="Zhao L."/>
            <person name="Fang X."/>
            <person name="Chen L."/>
            <person name="Dong Y."/>
            <person name="Chen Y."/>
            <person name="Ding Y."/>
            <person name="Zhao R."/>
            <person name="Feng M."/>
            <person name="Zhu Y."/>
            <person name="Feng Y."/>
            <person name="Jiang X."/>
            <person name="Zhu D."/>
            <person name="Xiang H."/>
            <person name="Feng X."/>
            <person name="Li S."/>
            <person name="Wang J."/>
            <person name="Zhang G."/>
            <person name="Kronforst M.R."/>
            <person name="Wang W."/>
        </authorList>
    </citation>
    <scope>NUCLEOTIDE SEQUENCE [LARGE SCALE GENOMIC DNA]</scope>
    <source>
        <strain evidence="2">Ya'a_city_454_Pm</strain>
        <tissue evidence="2">Whole body</tissue>
    </source>
</reference>
<name>A0A194QMD6_PAPMA</name>
<feature type="region of interest" description="Disordered" evidence="1">
    <location>
        <begin position="1"/>
        <end position="25"/>
    </location>
</feature>
<gene>
    <name evidence="2" type="ORF">RR48_14258</name>
</gene>
<dbReference type="AlphaFoldDB" id="A0A194QMD6"/>
<protein>
    <submittedName>
        <fullName evidence="2">Uncharacterized protein</fullName>
    </submittedName>
</protein>
<accession>A0A194QMD6</accession>
<dbReference type="InParanoid" id="A0A194QMD6"/>
<dbReference type="Proteomes" id="UP000053240">
    <property type="component" value="Unassembled WGS sequence"/>
</dbReference>
<organism evidence="2 3">
    <name type="scientific">Papilio machaon</name>
    <name type="common">Old World swallowtail butterfly</name>
    <dbReference type="NCBI Taxonomy" id="76193"/>
    <lineage>
        <taxon>Eukaryota</taxon>
        <taxon>Metazoa</taxon>
        <taxon>Ecdysozoa</taxon>
        <taxon>Arthropoda</taxon>
        <taxon>Hexapoda</taxon>
        <taxon>Insecta</taxon>
        <taxon>Pterygota</taxon>
        <taxon>Neoptera</taxon>
        <taxon>Endopterygota</taxon>
        <taxon>Lepidoptera</taxon>
        <taxon>Glossata</taxon>
        <taxon>Ditrysia</taxon>
        <taxon>Papilionoidea</taxon>
        <taxon>Papilionidae</taxon>
        <taxon>Papilioninae</taxon>
        <taxon>Papilio</taxon>
    </lineage>
</organism>
<keyword evidence="3" id="KW-1185">Reference proteome</keyword>
<evidence type="ECO:0000313" key="2">
    <source>
        <dbReference type="EMBL" id="KPJ06519.1"/>
    </source>
</evidence>